<dbReference type="InterPro" id="IPR041640">
    <property type="entry name" value="Tyrosinase_C"/>
</dbReference>
<dbReference type="InterPro" id="IPR002227">
    <property type="entry name" value="Tyrosinase_Cu-bd"/>
</dbReference>
<evidence type="ECO:0000259" key="12">
    <source>
        <dbReference type="PROSITE" id="PS00498"/>
    </source>
</evidence>
<comment type="cofactor">
    <cofactor evidence="1">
        <name>Cu(2+)</name>
        <dbReference type="ChEBI" id="CHEBI:29036"/>
    </cofactor>
</comment>
<keyword evidence="8" id="KW-0470">Melanin biosynthesis</keyword>
<dbReference type="PANTHER" id="PTHR11474">
    <property type="entry name" value="TYROSINASE FAMILY MEMBER"/>
    <property type="match status" value="1"/>
</dbReference>
<dbReference type="PROSITE" id="PS00498">
    <property type="entry name" value="TYROSINASE_2"/>
    <property type="match status" value="1"/>
</dbReference>
<dbReference type="Proteomes" id="UP000623467">
    <property type="component" value="Unassembled WGS sequence"/>
</dbReference>
<evidence type="ECO:0000313" key="14">
    <source>
        <dbReference type="Proteomes" id="UP000623467"/>
    </source>
</evidence>
<evidence type="ECO:0000256" key="2">
    <source>
        <dbReference type="ARBA" id="ARBA00009928"/>
    </source>
</evidence>
<evidence type="ECO:0000256" key="4">
    <source>
        <dbReference type="ARBA" id="ARBA00022723"/>
    </source>
</evidence>
<dbReference type="InterPro" id="IPR050316">
    <property type="entry name" value="Tyrosinase/Hemocyanin"/>
</dbReference>
<reference evidence="13" key="1">
    <citation type="submission" date="2020-05" db="EMBL/GenBank/DDBJ databases">
        <title>Mycena genomes resolve the evolution of fungal bioluminescence.</title>
        <authorList>
            <person name="Tsai I.J."/>
        </authorList>
    </citation>
    <scope>NUCLEOTIDE SEQUENCE</scope>
    <source>
        <strain evidence="13">160909Yilan</strain>
    </source>
</reference>
<dbReference type="GO" id="GO:0046872">
    <property type="term" value="F:metal ion binding"/>
    <property type="evidence" value="ECO:0007669"/>
    <property type="project" value="UniProtKB-KW"/>
</dbReference>
<evidence type="ECO:0000256" key="7">
    <source>
        <dbReference type="ARBA" id="ARBA00023033"/>
    </source>
</evidence>
<feature type="domain" description="Tyrosinase copper-binding" evidence="11">
    <location>
        <begin position="96"/>
        <end position="113"/>
    </location>
</feature>
<evidence type="ECO:0000256" key="5">
    <source>
        <dbReference type="ARBA" id="ARBA00023002"/>
    </source>
</evidence>
<keyword evidence="5" id="KW-0560">Oxidoreductase</keyword>
<proteinExistence type="inferred from homology"/>
<accession>A0A8H6YHY9</accession>
<evidence type="ECO:0000256" key="6">
    <source>
        <dbReference type="ARBA" id="ARBA00023008"/>
    </source>
</evidence>
<gene>
    <name evidence="13" type="ORF">MSAN_01196200</name>
</gene>
<dbReference type="Gene3D" id="1.10.1280.10">
    <property type="entry name" value="Di-copper center containing domain from catechol oxidase"/>
    <property type="match status" value="1"/>
</dbReference>
<comment type="catalytic activity">
    <reaction evidence="10">
        <text>L-tyrosine + O2 = L-dopaquinone + H2O</text>
        <dbReference type="Rhea" id="RHEA:18117"/>
        <dbReference type="ChEBI" id="CHEBI:15377"/>
        <dbReference type="ChEBI" id="CHEBI:15379"/>
        <dbReference type="ChEBI" id="CHEBI:57924"/>
        <dbReference type="ChEBI" id="CHEBI:58315"/>
        <dbReference type="EC" id="1.14.18.1"/>
    </reaction>
</comment>
<organism evidence="13 14">
    <name type="scientific">Mycena sanguinolenta</name>
    <dbReference type="NCBI Taxonomy" id="230812"/>
    <lineage>
        <taxon>Eukaryota</taxon>
        <taxon>Fungi</taxon>
        <taxon>Dikarya</taxon>
        <taxon>Basidiomycota</taxon>
        <taxon>Agaricomycotina</taxon>
        <taxon>Agaricomycetes</taxon>
        <taxon>Agaricomycetidae</taxon>
        <taxon>Agaricales</taxon>
        <taxon>Marasmiineae</taxon>
        <taxon>Mycenaceae</taxon>
        <taxon>Mycena</taxon>
    </lineage>
</organism>
<keyword evidence="4" id="KW-0479">Metal-binding</keyword>
<dbReference type="PANTHER" id="PTHR11474:SF76">
    <property type="entry name" value="SHKT DOMAIN-CONTAINING PROTEIN"/>
    <property type="match status" value="1"/>
</dbReference>
<dbReference type="GO" id="GO:0004503">
    <property type="term" value="F:tyrosinase activity"/>
    <property type="evidence" value="ECO:0007669"/>
    <property type="project" value="UniProtKB-EC"/>
</dbReference>
<evidence type="ECO:0000256" key="3">
    <source>
        <dbReference type="ARBA" id="ARBA00011906"/>
    </source>
</evidence>
<comment type="caution">
    <text evidence="13">The sequence shown here is derived from an EMBL/GenBank/DDBJ whole genome shotgun (WGS) entry which is preliminary data.</text>
</comment>
<dbReference type="Pfam" id="PF18132">
    <property type="entry name" value="Tyrosinase_C"/>
    <property type="match status" value="1"/>
</dbReference>
<comment type="similarity">
    <text evidence="2">Belongs to the tyrosinase family.</text>
</comment>
<evidence type="ECO:0000256" key="1">
    <source>
        <dbReference type="ARBA" id="ARBA00001973"/>
    </source>
</evidence>
<evidence type="ECO:0000256" key="9">
    <source>
        <dbReference type="ARBA" id="ARBA00048233"/>
    </source>
</evidence>
<dbReference type="SUPFAM" id="SSF48056">
    <property type="entry name" value="Di-copper centre-containing domain"/>
    <property type="match status" value="1"/>
</dbReference>
<dbReference type="Pfam" id="PF00264">
    <property type="entry name" value="Tyrosinase"/>
    <property type="match status" value="1"/>
</dbReference>
<evidence type="ECO:0000256" key="8">
    <source>
        <dbReference type="ARBA" id="ARBA00023101"/>
    </source>
</evidence>
<evidence type="ECO:0000313" key="13">
    <source>
        <dbReference type="EMBL" id="KAF7358579.1"/>
    </source>
</evidence>
<feature type="domain" description="Tyrosinase copper-binding" evidence="12">
    <location>
        <begin position="333"/>
        <end position="344"/>
    </location>
</feature>
<keyword evidence="7" id="KW-0503">Monooxygenase</keyword>
<comment type="catalytic activity">
    <reaction evidence="9">
        <text>2 L-dopa + O2 = 2 L-dopaquinone + 2 H2O</text>
        <dbReference type="Rhea" id="RHEA:34287"/>
        <dbReference type="ChEBI" id="CHEBI:15377"/>
        <dbReference type="ChEBI" id="CHEBI:15379"/>
        <dbReference type="ChEBI" id="CHEBI:57504"/>
        <dbReference type="ChEBI" id="CHEBI:57924"/>
        <dbReference type="EC" id="1.14.18.1"/>
    </reaction>
</comment>
<keyword evidence="14" id="KW-1185">Reference proteome</keyword>
<dbReference type="OrthoDB" id="6132182at2759"/>
<dbReference type="Gene3D" id="2.60.310.20">
    <property type="match status" value="1"/>
</dbReference>
<dbReference type="InterPro" id="IPR008922">
    <property type="entry name" value="Di-copper_centre_dom_sf"/>
</dbReference>
<name>A0A8H6YHY9_9AGAR</name>
<dbReference type="PROSITE" id="PS00497">
    <property type="entry name" value="TYROSINASE_1"/>
    <property type="match status" value="1"/>
</dbReference>
<dbReference type="AlphaFoldDB" id="A0A8H6YHY9"/>
<dbReference type="EMBL" id="JACAZH010000009">
    <property type="protein sequence ID" value="KAF7358579.1"/>
    <property type="molecule type" value="Genomic_DNA"/>
</dbReference>
<dbReference type="EC" id="1.14.18.1" evidence="3"/>
<keyword evidence="6" id="KW-0186">Copper</keyword>
<evidence type="ECO:0000259" key="11">
    <source>
        <dbReference type="PROSITE" id="PS00497"/>
    </source>
</evidence>
<dbReference type="PRINTS" id="PR00092">
    <property type="entry name" value="TYROSINASE"/>
</dbReference>
<protein>
    <recommendedName>
        <fullName evidence="3">tyrosinase</fullName>
        <ecNumber evidence="3">1.14.18.1</ecNumber>
    </recommendedName>
</protein>
<evidence type="ECO:0000256" key="10">
    <source>
        <dbReference type="ARBA" id="ARBA00048881"/>
    </source>
</evidence>
<sequence>MAPEPTYAITGIQDGLPPRSRDRKVPLRVEIDDFYTLEEYADQRNLFLLAMAKFQKMDPTEKLSYFQVAGIHGMPYKTWDDPNHRVPAPSDGYCPHRLITFPTWHRPYMLLFEASTLLFPPAINALSIHLLATSDHERLKAAARDWRLPYWDWAAKKQRGDKKDYDAALILKDREVKVYTSTGETTIPNPIYQFRTPEAMGKWGIEPVRGPKRDGTPYRNFIDFQLCTATSKVPAKPDASAWASGVQNVEAVAKRIHDHEWYQETGENHCLGEAVYRLLSPEYITSYSQFASAEYEPEQNARDALSWEGIHNNLHVWIGGHGHMGHPPVAAFDPIFWMHHANIDRVFAIYQALYPTEKLSWWVKDETTYKDEHGNKKALVLTPESPLAPFHKDTKGTTYDSNDVRHIVDLGYTYPELQRWNFPADSEYEYRDSIFKKVLVARADYAVNVVYERFALDGFPFTVELLLDDKVVGSVYNFSGPPKVPGATEGCENCLRQQQSNMLSSGQITLTGALLASIDDAGIPLDTLDKYKVQPYLKTHLKHRVIAAGGTEIPLSEIPSLKVSVVAGSRTGKILPSGGSLHVDSLPPAIEGGVPMSKLRMGDWSTESEAEDIWTPFTGDITYGRTFADAKGVYNTIKITPNTEADSEESVKMVLTGFTDYEEVLSL</sequence>
<dbReference type="GO" id="GO:0042438">
    <property type="term" value="P:melanin biosynthetic process"/>
    <property type="evidence" value="ECO:0007669"/>
    <property type="project" value="UniProtKB-KW"/>
</dbReference>